<organism evidence="1 2">
    <name type="scientific">Laetiporus sulphureus 93-53</name>
    <dbReference type="NCBI Taxonomy" id="1314785"/>
    <lineage>
        <taxon>Eukaryota</taxon>
        <taxon>Fungi</taxon>
        <taxon>Dikarya</taxon>
        <taxon>Basidiomycota</taxon>
        <taxon>Agaricomycotina</taxon>
        <taxon>Agaricomycetes</taxon>
        <taxon>Polyporales</taxon>
        <taxon>Laetiporus</taxon>
    </lineage>
</organism>
<dbReference type="GeneID" id="63823961"/>
<keyword evidence="2" id="KW-1185">Reference proteome</keyword>
<dbReference type="STRING" id="1314785.A0A165F6F9"/>
<accession>A0A165F6F9</accession>
<dbReference type="EMBL" id="KV427615">
    <property type="protein sequence ID" value="KZT08483.1"/>
    <property type="molecule type" value="Genomic_DNA"/>
</dbReference>
<name>A0A165F6F9_9APHY</name>
<proteinExistence type="predicted"/>
<gene>
    <name evidence="1" type="ORF">LAESUDRAFT_712978</name>
</gene>
<evidence type="ECO:0000313" key="1">
    <source>
        <dbReference type="EMBL" id="KZT08483.1"/>
    </source>
</evidence>
<dbReference type="InParanoid" id="A0A165F6F9"/>
<dbReference type="AlphaFoldDB" id="A0A165F6F9"/>
<dbReference type="RefSeq" id="XP_040766223.1">
    <property type="nucleotide sequence ID" value="XM_040906932.1"/>
</dbReference>
<reference evidence="1 2" key="1">
    <citation type="journal article" date="2016" name="Mol. Biol. Evol.">
        <title>Comparative Genomics of Early-Diverging Mushroom-Forming Fungi Provides Insights into the Origins of Lignocellulose Decay Capabilities.</title>
        <authorList>
            <person name="Nagy L.G."/>
            <person name="Riley R."/>
            <person name="Tritt A."/>
            <person name="Adam C."/>
            <person name="Daum C."/>
            <person name="Floudas D."/>
            <person name="Sun H."/>
            <person name="Yadav J.S."/>
            <person name="Pangilinan J."/>
            <person name="Larsson K.H."/>
            <person name="Matsuura K."/>
            <person name="Barry K."/>
            <person name="Labutti K."/>
            <person name="Kuo R."/>
            <person name="Ohm R.A."/>
            <person name="Bhattacharya S.S."/>
            <person name="Shirouzu T."/>
            <person name="Yoshinaga Y."/>
            <person name="Martin F.M."/>
            <person name="Grigoriev I.V."/>
            <person name="Hibbett D.S."/>
        </authorList>
    </citation>
    <scope>NUCLEOTIDE SEQUENCE [LARGE SCALE GENOMIC DNA]</scope>
    <source>
        <strain evidence="1 2">93-53</strain>
    </source>
</reference>
<dbReference type="OrthoDB" id="17907at2759"/>
<dbReference type="Proteomes" id="UP000076871">
    <property type="component" value="Unassembled WGS sequence"/>
</dbReference>
<sequence length="200" mass="22719">MFVRECRILPLDFDGASHQSRALDLVKEFKVSHCYQDASHCNSDVPLPGLMTHDVNVVAVFDYILPLMVHKCLLSWSSVAQSLEQPGLFRFMEVNDNNDLAHRVHLINSNVAVFYFCQFPLISDVKVIEMIENIIRHSALVTPLECASPKDRIVRLLKNSKLLGRRSPTYTSALPQQHIAILDVCTLMDSYPYAVERAHI</sequence>
<protein>
    <submittedName>
        <fullName evidence="1">Uncharacterized protein</fullName>
    </submittedName>
</protein>
<evidence type="ECO:0000313" key="2">
    <source>
        <dbReference type="Proteomes" id="UP000076871"/>
    </source>
</evidence>